<feature type="transmembrane region" description="Helical" evidence="1">
    <location>
        <begin position="23"/>
        <end position="43"/>
    </location>
</feature>
<gene>
    <name evidence="3" type="ORF">JCM14722_12780</name>
</gene>
<dbReference type="Pfam" id="PF00497">
    <property type="entry name" value="SBP_bac_3"/>
    <property type="match status" value="1"/>
</dbReference>
<keyword evidence="1" id="KW-0812">Transmembrane</keyword>
<organism evidence="3 4">
    <name type="scientific">Pseudodesulfovibrio portus</name>
    <dbReference type="NCBI Taxonomy" id="231439"/>
    <lineage>
        <taxon>Bacteria</taxon>
        <taxon>Pseudomonadati</taxon>
        <taxon>Thermodesulfobacteriota</taxon>
        <taxon>Desulfovibrionia</taxon>
        <taxon>Desulfovibrionales</taxon>
        <taxon>Desulfovibrionaceae</taxon>
    </lineage>
</organism>
<evidence type="ECO:0000256" key="1">
    <source>
        <dbReference type="SAM" id="Phobius"/>
    </source>
</evidence>
<dbReference type="Gene3D" id="3.40.190.10">
    <property type="entry name" value="Periplasmic binding protein-like II"/>
    <property type="match status" value="2"/>
</dbReference>
<evidence type="ECO:0000259" key="2">
    <source>
        <dbReference type="Pfam" id="PF00497"/>
    </source>
</evidence>
<dbReference type="InterPro" id="IPR001638">
    <property type="entry name" value="Solute-binding_3/MltF_N"/>
</dbReference>
<keyword evidence="1" id="KW-1133">Transmembrane helix</keyword>
<keyword evidence="1" id="KW-0472">Membrane</keyword>
<evidence type="ECO:0000313" key="4">
    <source>
        <dbReference type="Proteomes" id="UP001061361"/>
    </source>
</evidence>
<dbReference type="PANTHER" id="PTHR38834">
    <property type="entry name" value="PERIPLASMIC SUBSTRATE BINDING PROTEIN FAMILY 3"/>
    <property type="match status" value="1"/>
</dbReference>
<dbReference type="PANTHER" id="PTHR38834:SF3">
    <property type="entry name" value="SOLUTE-BINDING PROTEIN FAMILY 3_N-TERMINAL DOMAIN-CONTAINING PROTEIN"/>
    <property type="match status" value="1"/>
</dbReference>
<name>A0ABM8AQP3_9BACT</name>
<dbReference type="RefSeq" id="WP_264983794.1">
    <property type="nucleotide sequence ID" value="NZ_AP026708.1"/>
</dbReference>
<dbReference type="SUPFAM" id="SSF53850">
    <property type="entry name" value="Periplasmic binding protein-like II"/>
    <property type="match status" value="1"/>
</dbReference>
<dbReference type="EMBL" id="AP026708">
    <property type="protein sequence ID" value="BDQ33736.1"/>
    <property type="molecule type" value="Genomic_DNA"/>
</dbReference>
<evidence type="ECO:0000313" key="3">
    <source>
        <dbReference type="EMBL" id="BDQ33736.1"/>
    </source>
</evidence>
<feature type="domain" description="Solute-binding protein family 3/N-terminal" evidence="2">
    <location>
        <begin position="59"/>
        <end position="272"/>
    </location>
</feature>
<sequence>MRTPPCQTLPAEGTPHEAPGPSFPAILFCVLAIWLPILAFLALTPAPAHAGWEISYLTEEYYPFNYTEDGDLKGISVDLLRLIWKELGQPDHPIQVMPWARAYDRVCNVSNTILFSMARIPQRENLFRWAGPIATVRFVLVARKSSRIVLDDLDKAEGYRIGTLREDITDALLQKHGERNKIEALANMEQNILKLMEGRLDMVAYEERCWKQIAIKHGLSPDDFETVFVLSETPVFYAFNRDIPPNLYWDFQRALDRVKATPQYQEILDRHLH</sequence>
<keyword evidence="4" id="KW-1185">Reference proteome</keyword>
<accession>A0ABM8AQP3</accession>
<protein>
    <recommendedName>
        <fullName evidence="2">Solute-binding protein family 3/N-terminal domain-containing protein</fullName>
    </recommendedName>
</protein>
<proteinExistence type="predicted"/>
<reference evidence="3" key="1">
    <citation type="submission" date="2022-08" db="EMBL/GenBank/DDBJ databases">
        <title>Genome Sequence of the sulphate-reducing bacterium, Pseudodesulfovibrio portus JCM14722.</title>
        <authorList>
            <person name="Kondo R."/>
            <person name="Kataoka T."/>
        </authorList>
    </citation>
    <scope>NUCLEOTIDE SEQUENCE</scope>
    <source>
        <strain evidence="3">JCM 14722</strain>
    </source>
</reference>
<dbReference type="Proteomes" id="UP001061361">
    <property type="component" value="Chromosome"/>
</dbReference>